<evidence type="ECO:0000313" key="9">
    <source>
        <dbReference type="EMBL" id="QEK13428.1"/>
    </source>
</evidence>
<evidence type="ECO:0000256" key="7">
    <source>
        <dbReference type="ARBA" id="ARBA00023136"/>
    </source>
</evidence>
<comment type="subcellular location">
    <subcellularLocation>
        <location evidence="1">Cell membrane</location>
        <topology evidence="1">Multi-pass membrane protein</topology>
    </subcellularLocation>
</comment>
<sequence length="162" mass="19064">MEVIMGKIIKYMIFFMLFWVILAEKINFERLVIGTGICIGAYFFSNNIRISKKREYLLTPKKIYYLITYFFILIKEIVIANFQVARIVLSPNMEISPQIINFDTKLQSDFYRTILANSITLTPGTLTVLMEENRLVVHCLKKDYIEDVLNSKFEKILLKVEE</sequence>
<dbReference type="Proteomes" id="UP000324646">
    <property type="component" value="Chromosome"/>
</dbReference>
<dbReference type="GO" id="GO:0005886">
    <property type="term" value="C:plasma membrane"/>
    <property type="evidence" value="ECO:0007669"/>
    <property type="project" value="UniProtKB-SubCell"/>
</dbReference>
<evidence type="ECO:0000256" key="3">
    <source>
        <dbReference type="ARBA" id="ARBA00022449"/>
    </source>
</evidence>
<comment type="similarity">
    <text evidence="2">Belongs to the CPA3 antiporters (TC 2.A.63) subunit E family.</text>
</comment>
<organism evidence="9 10">
    <name type="scientific">Crassaminicella thermophila</name>
    <dbReference type="NCBI Taxonomy" id="2599308"/>
    <lineage>
        <taxon>Bacteria</taxon>
        <taxon>Bacillati</taxon>
        <taxon>Bacillota</taxon>
        <taxon>Clostridia</taxon>
        <taxon>Eubacteriales</taxon>
        <taxon>Clostridiaceae</taxon>
        <taxon>Crassaminicella</taxon>
    </lineage>
</organism>
<keyword evidence="10" id="KW-1185">Reference proteome</keyword>
<feature type="transmembrane region" description="Helical" evidence="8">
    <location>
        <begin position="32"/>
        <end position="51"/>
    </location>
</feature>
<gene>
    <name evidence="9" type="ORF">FQB35_14795</name>
</gene>
<dbReference type="EMBL" id="CP042243">
    <property type="protein sequence ID" value="QEK13428.1"/>
    <property type="molecule type" value="Genomic_DNA"/>
</dbReference>
<evidence type="ECO:0000256" key="4">
    <source>
        <dbReference type="ARBA" id="ARBA00022475"/>
    </source>
</evidence>
<evidence type="ECO:0000256" key="5">
    <source>
        <dbReference type="ARBA" id="ARBA00022692"/>
    </source>
</evidence>
<keyword evidence="6 8" id="KW-1133">Transmembrane helix</keyword>
<keyword evidence="4" id="KW-1003">Cell membrane</keyword>
<keyword evidence="3" id="KW-0050">Antiport</keyword>
<dbReference type="AlphaFoldDB" id="A0A5C0SJL3"/>
<name>A0A5C0SJL3_CRATE</name>
<dbReference type="PIRSF" id="PIRSF019239">
    <property type="entry name" value="MrpE"/>
    <property type="match status" value="1"/>
</dbReference>
<keyword evidence="5 8" id="KW-0812">Transmembrane</keyword>
<accession>A0A5C0SJL3</accession>
<dbReference type="GO" id="GO:0008324">
    <property type="term" value="F:monoatomic cation transmembrane transporter activity"/>
    <property type="evidence" value="ECO:0007669"/>
    <property type="project" value="InterPro"/>
</dbReference>
<feature type="transmembrane region" description="Helical" evidence="8">
    <location>
        <begin position="9"/>
        <end position="26"/>
    </location>
</feature>
<dbReference type="InterPro" id="IPR002758">
    <property type="entry name" value="Cation_antiport_E"/>
</dbReference>
<evidence type="ECO:0000256" key="8">
    <source>
        <dbReference type="SAM" id="Phobius"/>
    </source>
</evidence>
<evidence type="ECO:0000313" key="10">
    <source>
        <dbReference type="Proteomes" id="UP000324646"/>
    </source>
</evidence>
<dbReference type="PANTHER" id="PTHR34584:SF1">
    <property type="entry name" value="NA(+)_H(+) ANTIPORTER SUBUNIT E1"/>
    <property type="match status" value="1"/>
</dbReference>
<dbReference type="KEGG" id="crs:FQB35_14795"/>
<evidence type="ECO:0000256" key="2">
    <source>
        <dbReference type="ARBA" id="ARBA00006228"/>
    </source>
</evidence>
<protein>
    <submittedName>
        <fullName evidence="9">Sodium:proton antiporter</fullName>
    </submittedName>
</protein>
<proteinExistence type="inferred from homology"/>
<evidence type="ECO:0000256" key="6">
    <source>
        <dbReference type="ARBA" id="ARBA00022989"/>
    </source>
</evidence>
<dbReference type="OrthoDB" id="9800498at2"/>
<keyword evidence="7 8" id="KW-0472">Membrane</keyword>
<dbReference type="Pfam" id="PF01899">
    <property type="entry name" value="MNHE"/>
    <property type="match status" value="1"/>
</dbReference>
<evidence type="ECO:0000256" key="1">
    <source>
        <dbReference type="ARBA" id="ARBA00004651"/>
    </source>
</evidence>
<dbReference type="GO" id="GO:0015297">
    <property type="term" value="F:antiporter activity"/>
    <property type="evidence" value="ECO:0007669"/>
    <property type="project" value="UniProtKB-KW"/>
</dbReference>
<keyword evidence="3" id="KW-0813">Transport</keyword>
<reference evidence="9 10" key="1">
    <citation type="submission" date="2019-07" db="EMBL/GenBank/DDBJ databases">
        <title>Complete genome of Crassaminicella thermophila SY095.</title>
        <authorList>
            <person name="Li X."/>
        </authorList>
    </citation>
    <scope>NUCLEOTIDE SEQUENCE [LARGE SCALE GENOMIC DNA]</scope>
    <source>
        <strain evidence="9 10">SY095</strain>
    </source>
</reference>
<dbReference type="PANTHER" id="PTHR34584">
    <property type="entry name" value="NA(+)/H(+) ANTIPORTER SUBUNIT E1"/>
    <property type="match status" value="1"/>
</dbReference>
<feature type="transmembrane region" description="Helical" evidence="8">
    <location>
        <begin position="63"/>
        <end position="84"/>
    </location>
</feature>